<sequence length="257" mass="28302">MKRLRWLNVGVLTTAFLLTVGGSNSLKAGTFDSQEVNSDNFIAVAAPFGDNKYQLLIIEQRSTQRPCWQEVGSNPAIVDPLLLNFDFTGICGRSTDSNGYSIRMEGQDLGLDYLLRLVERDGELVLIGTNRMNRQAPKVEIGRTRGLSNGNFLKIELDPAWRFTRRAYQGRALGHIYLTSDTTVPATPAVSPPNPVTPAVREPAPAETEREFIFTKPSEENTPPSVTVPTLDNPATNPQTLPPPASNQTVPILEELR</sequence>
<protein>
    <recommendedName>
        <fullName evidence="5">DUF3747 domain-containing protein</fullName>
    </recommendedName>
</protein>
<dbReference type="AlphaFoldDB" id="B4VSM7"/>
<feature type="compositionally biased region" description="Polar residues" evidence="1">
    <location>
        <begin position="220"/>
        <end position="239"/>
    </location>
</feature>
<name>B4VSM7_9CYAN</name>
<feature type="region of interest" description="Disordered" evidence="1">
    <location>
        <begin position="187"/>
        <end position="257"/>
    </location>
</feature>
<keyword evidence="2" id="KW-0732">Signal</keyword>
<reference evidence="3 4" key="1">
    <citation type="submission" date="2008-07" db="EMBL/GenBank/DDBJ databases">
        <authorList>
            <person name="Tandeau de Marsac N."/>
            <person name="Ferriera S."/>
            <person name="Johnson J."/>
            <person name="Kravitz S."/>
            <person name="Beeson K."/>
            <person name="Sutton G."/>
            <person name="Rogers Y.-H."/>
            <person name="Friedman R."/>
            <person name="Frazier M."/>
            <person name="Venter J.C."/>
        </authorList>
    </citation>
    <scope>NUCLEOTIDE SEQUENCE [LARGE SCALE GENOMIC DNA]</scope>
    <source>
        <strain evidence="3 4">PCC 7420</strain>
    </source>
</reference>
<dbReference type="STRING" id="118168.MC7420_2254"/>
<evidence type="ECO:0008006" key="5">
    <source>
        <dbReference type="Google" id="ProtNLM"/>
    </source>
</evidence>
<evidence type="ECO:0000256" key="1">
    <source>
        <dbReference type="SAM" id="MobiDB-lite"/>
    </source>
</evidence>
<dbReference type="HOGENOM" id="CLU_055407_0_0_3"/>
<feature type="signal peptide" evidence="2">
    <location>
        <begin position="1"/>
        <end position="28"/>
    </location>
</feature>
<keyword evidence="4" id="KW-1185">Reference proteome</keyword>
<evidence type="ECO:0000313" key="4">
    <source>
        <dbReference type="Proteomes" id="UP000003835"/>
    </source>
</evidence>
<dbReference type="RefSeq" id="WP_006101527.1">
    <property type="nucleotide sequence ID" value="NZ_DS989850.1"/>
</dbReference>
<dbReference type="Proteomes" id="UP000003835">
    <property type="component" value="Unassembled WGS sequence"/>
</dbReference>
<dbReference type="InterPro" id="IPR022222">
    <property type="entry name" value="DUF3747"/>
</dbReference>
<feature type="chain" id="PRO_5002825355" description="DUF3747 domain-containing protein" evidence="2">
    <location>
        <begin position="29"/>
        <end position="257"/>
    </location>
</feature>
<dbReference type="Pfam" id="PF12565">
    <property type="entry name" value="DUF3747"/>
    <property type="match status" value="1"/>
</dbReference>
<evidence type="ECO:0000313" key="3">
    <source>
        <dbReference type="EMBL" id="EDX75250.1"/>
    </source>
</evidence>
<proteinExistence type="predicted"/>
<dbReference type="EMBL" id="DS989850">
    <property type="protein sequence ID" value="EDX75250.1"/>
    <property type="molecule type" value="Genomic_DNA"/>
</dbReference>
<feature type="compositionally biased region" description="Basic and acidic residues" evidence="1">
    <location>
        <begin position="207"/>
        <end position="219"/>
    </location>
</feature>
<dbReference type="eggNOG" id="COG0860">
    <property type="taxonomic scope" value="Bacteria"/>
</dbReference>
<dbReference type="OrthoDB" id="9759810at2"/>
<organism evidence="3 4">
    <name type="scientific">Coleofasciculus chthonoplastes PCC 7420</name>
    <dbReference type="NCBI Taxonomy" id="118168"/>
    <lineage>
        <taxon>Bacteria</taxon>
        <taxon>Bacillati</taxon>
        <taxon>Cyanobacteriota</taxon>
        <taxon>Cyanophyceae</taxon>
        <taxon>Coleofasciculales</taxon>
        <taxon>Coleofasciculaceae</taxon>
        <taxon>Coleofasciculus</taxon>
    </lineage>
</organism>
<evidence type="ECO:0000256" key="2">
    <source>
        <dbReference type="SAM" id="SignalP"/>
    </source>
</evidence>
<gene>
    <name evidence="3" type="ORF">MC7420_2254</name>
</gene>
<accession>B4VSM7</accession>